<protein>
    <submittedName>
        <fullName evidence="1">Uncharacterized protein</fullName>
    </submittedName>
</protein>
<gene>
    <name evidence="1" type="ORF">FNF29_00917</name>
    <name evidence="2" type="ORF">FNF31_04913</name>
</gene>
<dbReference type="Proteomes" id="UP000323011">
    <property type="component" value="Unassembled WGS sequence"/>
</dbReference>
<evidence type="ECO:0000313" key="1">
    <source>
        <dbReference type="EMBL" id="KAA0156806.1"/>
    </source>
</evidence>
<organism evidence="1 3">
    <name type="scientific">Cafeteria roenbergensis</name>
    <name type="common">Marine flagellate</name>
    <dbReference type="NCBI Taxonomy" id="33653"/>
    <lineage>
        <taxon>Eukaryota</taxon>
        <taxon>Sar</taxon>
        <taxon>Stramenopiles</taxon>
        <taxon>Bigyra</taxon>
        <taxon>Opalozoa</taxon>
        <taxon>Bicosoecida</taxon>
        <taxon>Cafeteriaceae</taxon>
        <taxon>Cafeteria</taxon>
    </lineage>
</organism>
<keyword evidence="3" id="KW-1185">Reference proteome</keyword>
<dbReference type="EMBL" id="VLTM01000055">
    <property type="protein sequence ID" value="KAA0159324.1"/>
    <property type="molecule type" value="Genomic_DNA"/>
</dbReference>
<evidence type="ECO:0000313" key="3">
    <source>
        <dbReference type="Proteomes" id="UP000323011"/>
    </source>
</evidence>
<evidence type="ECO:0000313" key="4">
    <source>
        <dbReference type="Proteomes" id="UP000325113"/>
    </source>
</evidence>
<reference evidence="3 4" key="1">
    <citation type="submission" date="2019-07" db="EMBL/GenBank/DDBJ databases">
        <title>Genomes of Cafeteria roenbergensis.</title>
        <authorList>
            <person name="Fischer M.G."/>
            <person name="Hackl T."/>
            <person name="Roman M."/>
        </authorList>
    </citation>
    <scope>NUCLEOTIDE SEQUENCE [LARGE SCALE GENOMIC DNA]</scope>
    <source>
        <strain evidence="1 3">BVI</strain>
        <strain evidence="2 4">Cflag</strain>
    </source>
</reference>
<proteinExistence type="predicted"/>
<dbReference type="EMBL" id="VLTN01000003">
    <property type="protein sequence ID" value="KAA0156806.1"/>
    <property type="molecule type" value="Genomic_DNA"/>
</dbReference>
<sequence>MGRSRRRPPGQGQALATAELFARTGLLQFAGVSAVQSVLSADEQVVDRKAFKEVAAGVHRSAAVRASRAAEGSDVR</sequence>
<evidence type="ECO:0000313" key="2">
    <source>
        <dbReference type="EMBL" id="KAA0159324.1"/>
    </source>
</evidence>
<dbReference type="Proteomes" id="UP000325113">
    <property type="component" value="Unassembled WGS sequence"/>
</dbReference>
<comment type="caution">
    <text evidence="1">The sequence shown here is derived from an EMBL/GenBank/DDBJ whole genome shotgun (WGS) entry which is preliminary data.</text>
</comment>
<dbReference type="AlphaFoldDB" id="A0A5A8CUR2"/>
<accession>A0A5A8CUR2</accession>
<name>A0A5A8CUR2_CAFRO</name>